<organism evidence="9 10">
    <name type="scientific">Bombus bifarius</name>
    <dbReference type="NCBI Taxonomy" id="103933"/>
    <lineage>
        <taxon>Eukaryota</taxon>
        <taxon>Metazoa</taxon>
        <taxon>Ecdysozoa</taxon>
        <taxon>Arthropoda</taxon>
        <taxon>Hexapoda</taxon>
        <taxon>Insecta</taxon>
        <taxon>Pterygota</taxon>
        <taxon>Neoptera</taxon>
        <taxon>Endopterygota</taxon>
        <taxon>Hymenoptera</taxon>
        <taxon>Apocrita</taxon>
        <taxon>Aculeata</taxon>
        <taxon>Apoidea</taxon>
        <taxon>Anthophila</taxon>
        <taxon>Apidae</taxon>
        <taxon>Bombus</taxon>
        <taxon>Pyrobombus</taxon>
    </lineage>
</organism>
<evidence type="ECO:0000313" key="10">
    <source>
        <dbReference type="RefSeq" id="XP_033317517.1"/>
    </source>
</evidence>
<dbReference type="InterPro" id="IPR001314">
    <property type="entry name" value="Peptidase_S1A"/>
</dbReference>
<keyword evidence="4 6" id="KW-0720">Serine protease</keyword>
<evidence type="ECO:0000259" key="7">
    <source>
        <dbReference type="PROSITE" id="PS50240"/>
    </source>
</evidence>
<dbReference type="Gene3D" id="2.40.10.10">
    <property type="entry name" value="Trypsin-like serine proteases"/>
    <property type="match status" value="3"/>
</dbReference>
<feature type="domain" description="Peptidase S1" evidence="7">
    <location>
        <begin position="183"/>
        <end position="392"/>
    </location>
</feature>
<sequence length="392" mass="44299">MTEHIRPIASELLSNDLIITAQINILNDKQQPIRCRALLDTGSSMNFITEELAKSLKIRQNKCSVPIGALDTLTTTSKRHITATITSTDELFDPECTTPDNQEGRCLDYRKCKPLQEIWQIQYRTATDFYRRSVCRYQGNVTIVCCPNDPNKEKREILIKTVYKYKALRPPYCGFSNVSHTRLVDGKPAELGAWPWIAALGFRNPRNPDKPIWKCGGSLISARHVLTAAHCAHMDGIENIHNHNIAILRLVEEVPFSRYIYPICTKEPLRKSNFVGYNPLVARWGALRYRRPRRNALMEVQMPAIKNAECKIAYSKFPNAPDITDGIICAEHAQGGEDSCTADRGGPLLIQHELTSYLIGIVSYAYKCGTAGYPSVYTRVTSYLDFILQAMQ</sequence>
<dbReference type="InterPro" id="IPR022700">
    <property type="entry name" value="CLIP"/>
</dbReference>
<keyword evidence="5" id="KW-1015">Disulfide bond</keyword>
<dbReference type="PANTHER" id="PTHR24252">
    <property type="entry name" value="ACROSIN-RELATED"/>
    <property type="match status" value="1"/>
</dbReference>
<dbReference type="PANTHER" id="PTHR24252:SF7">
    <property type="entry name" value="HYALIN"/>
    <property type="match status" value="1"/>
</dbReference>
<dbReference type="GO" id="GO:0006508">
    <property type="term" value="P:proteolysis"/>
    <property type="evidence" value="ECO:0007669"/>
    <property type="project" value="UniProtKB-KW"/>
</dbReference>
<accession>A0A6P8NTP7</accession>
<dbReference type="GO" id="GO:0005576">
    <property type="term" value="C:extracellular region"/>
    <property type="evidence" value="ECO:0007669"/>
    <property type="project" value="UniProtKB-SubCell"/>
</dbReference>
<dbReference type="Gene3D" id="3.30.1640.30">
    <property type="match status" value="1"/>
</dbReference>
<comment type="similarity">
    <text evidence="6">Belongs to the peptidase S1 family. CLIP subfamily.</text>
</comment>
<dbReference type="Pfam" id="PF13650">
    <property type="entry name" value="Asp_protease_2"/>
    <property type="match status" value="1"/>
</dbReference>
<keyword evidence="9" id="KW-1185">Reference proteome</keyword>
<dbReference type="InterPro" id="IPR043504">
    <property type="entry name" value="Peptidase_S1_PA_chymotrypsin"/>
</dbReference>
<keyword evidence="1 6" id="KW-0645">Protease</keyword>
<dbReference type="CDD" id="cd00303">
    <property type="entry name" value="retropepsin_like"/>
    <property type="match status" value="1"/>
</dbReference>
<dbReference type="InterPro" id="IPR001254">
    <property type="entry name" value="Trypsin_dom"/>
</dbReference>
<dbReference type="Pfam" id="PF12032">
    <property type="entry name" value="CLIP"/>
    <property type="match status" value="1"/>
</dbReference>
<name>A0A6P8NTP7_9HYME</name>
<reference evidence="10" key="1">
    <citation type="submission" date="2025-08" db="UniProtKB">
        <authorList>
            <consortium name="RefSeq"/>
        </authorList>
    </citation>
    <scope>IDENTIFICATION</scope>
    <source>
        <tissue evidence="10">Muscle</tissue>
    </source>
</reference>
<dbReference type="InterPro" id="IPR021109">
    <property type="entry name" value="Peptidase_aspartic_dom_sf"/>
</dbReference>
<evidence type="ECO:0000256" key="6">
    <source>
        <dbReference type="RuleBase" id="RU366078"/>
    </source>
</evidence>
<dbReference type="GeneID" id="117215233"/>
<dbReference type="SMART" id="SM00020">
    <property type="entry name" value="Tryp_SPc"/>
    <property type="match status" value="1"/>
</dbReference>
<dbReference type="SMART" id="SM00680">
    <property type="entry name" value="CLIP"/>
    <property type="match status" value="1"/>
</dbReference>
<dbReference type="AlphaFoldDB" id="A0A6P8NTP7"/>
<dbReference type="SUPFAM" id="SSF50494">
    <property type="entry name" value="Trypsin-like serine proteases"/>
    <property type="match status" value="1"/>
</dbReference>
<dbReference type="Proteomes" id="UP000515164">
    <property type="component" value="Unplaced"/>
</dbReference>
<dbReference type="RefSeq" id="XP_033317517.1">
    <property type="nucleotide sequence ID" value="XM_033461626.1"/>
</dbReference>
<evidence type="ECO:0000256" key="1">
    <source>
        <dbReference type="ARBA" id="ARBA00022670"/>
    </source>
</evidence>
<dbReference type="InterPro" id="IPR001969">
    <property type="entry name" value="Aspartic_peptidase_AS"/>
</dbReference>
<dbReference type="GO" id="GO:0004190">
    <property type="term" value="F:aspartic-type endopeptidase activity"/>
    <property type="evidence" value="ECO:0007669"/>
    <property type="project" value="InterPro"/>
</dbReference>
<evidence type="ECO:0000256" key="2">
    <source>
        <dbReference type="ARBA" id="ARBA00022729"/>
    </source>
</evidence>
<dbReference type="PROSITE" id="PS50240">
    <property type="entry name" value="TRYPSIN_DOM"/>
    <property type="match status" value="1"/>
</dbReference>
<evidence type="ECO:0000259" key="8">
    <source>
        <dbReference type="PROSITE" id="PS51888"/>
    </source>
</evidence>
<evidence type="ECO:0000256" key="5">
    <source>
        <dbReference type="ARBA" id="ARBA00023157"/>
    </source>
</evidence>
<dbReference type="InterPro" id="IPR038565">
    <property type="entry name" value="CLIP_sf"/>
</dbReference>
<dbReference type="Gene3D" id="2.40.70.10">
    <property type="entry name" value="Acid Proteases"/>
    <property type="match status" value="1"/>
</dbReference>
<dbReference type="InterPro" id="IPR018114">
    <property type="entry name" value="TRYPSIN_HIS"/>
</dbReference>
<evidence type="ECO:0000313" key="9">
    <source>
        <dbReference type="Proteomes" id="UP000515164"/>
    </source>
</evidence>
<dbReference type="CDD" id="cd00190">
    <property type="entry name" value="Tryp_SPc"/>
    <property type="match status" value="1"/>
</dbReference>
<keyword evidence="2" id="KW-0732">Signal</keyword>
<gene>
    <name evidence="10" type="primary">LOC117215233</name>
</gene>
<proteinExistence type="inferred from homology"/>
<keyword evidence="6" id="KW-0964">Secreted</keyword>
<evidence type="ECO:0000256" key="3">
    <source>
        <dbReference type="ARBA" id="ARBA00022801"/>
    </source>
</evidence>
<dbReference type="InterPro" id="IPR009003">
    <property type="entry name" value="Peptidase_S1_PA"/>
</dbReference>
<feature type="domain" description="Clip" evidence="8">
    <location>
        <begin position="95"/>
        <end position="146"/>
    </location>
</feature>
<dbReference type="PROSITE" id="PS51888">
    <property type="entry name" value="CLIP"/>
    <property type="match status" value="1"/>
</dbReference>
<evidence type="ECO:0000256" key="4">
    <source>
        <dbReference type="ARBA" id="ARBA00022825"/>
    </source>
</evidence>
<dbReference type="KEGG" id="bbif:117215233"/>
<dbReference type="PROSITE" id="PS00141">
    <property type="entry name" value="ASP_PROTEASE"/>
    <property type="match status" value="1"/>
</dbReference>
<comment type="domain">
    <text evidence="6">The clip domain consists of 35-55 residues which are 'knitted' together usually by 3 conserved disulfide bonds forming a clip-like compact structure.</text>
</comment>
<keyword evidence="3 6" id="KW-0378">Hydrolase</keyword>
<dbReference type="PROSITE" id="PS00134">
    <property type="entry name" value="TRYPSIN_HIS"/>
    <property type="match status" value="1"/>
</dbReference>
<dbReference type="Pfam" id="PF00089">
    <property type="entry name" value="Trypsin"/>
    <property type="match status" value="2"/>
</dbReference>
<dbReference type="EC" id="3.4.21.-" evidence="6"/>
<dbReference type="PRINTS" id="PR00722">
    <property type="entry name" value="CHYMOTRYPSIN"/>
</dbReference>
<comment type="subcellular location">
    <subcellularLocation>
        <location evidence="6">Secreted</location>
    </subcellularLocation>
</comment>
<protein>
    <recommendedName>
        <fullName evidence="6">CLIP domain-containing serine protease</fullName>
        <ecNumber evidence="6">3.4.21.-</ecNumber>
    </recommendedName>
</protein>
<dbReference type="GO" id="GO:0004252">
    <property type="term" value="F:serine-type endopeptidase activity"/>
    <property type="evidence" value="ECO:0007669"/>
    <property type="project" value="UniProtKB-UniRule"/>
</dbReference>